<name>A0A931HB54_9SPHN</name>
<evidence type="ECO:0000313" key="1">
    <source>
        <dbReference type="EMBL" id="MBH0112755.1"/>
    </source>
</evidence>
<sequence length="163" mass="17634">MTRKTRRAVLLGVALLLVAGNVWWFSREEPSAQQAFELASTGADRSVPSGEVRSLPRFDAGLREWRVGARAVNDLRDRLETLGVDAGGSPVSGEFLTVALPATATSEDMRRMLLSLVKQDICEVAVVQESDPEVKGGGYRAAIHNILAVRADDGSRLACITRD</sequence>
<comment type="caution">
    <text evidence="1">The sequence shown here is derived from an EMBL/GenBank/DDBJ whole genome shotgun (WGS) entry which is preliminary data.</text>
</comment>
<reference evidence="1" key="1">
    <citation type="submission" date="2020-11" db="EMBL/GenBank/DDBJ databases">
        <title>Novosphingobium aureum sp. nov., a marine bacterium isolated from sediment of a salt flat.</title>
        <authorList>
            <person name="Yoo Y."/>
            <person name="Kim J.-J."/>
        </authorList>
    </citation>
    <scope>NUCLEOTIDE SEQUENCE</scope>
    <source>
        <strain evidence="1">YJ-S2-02</strain>
    </source>
</reference>
<gene>
    <name evidence="1" type="ORF">I5E68_07295</name>
</gene>
<organism evidence="1 2">
    <name type="scientific">Novosphingobium aureum</name>
    <dbReference type="NCBI Taxonomy" id="2792964"/>
    <lineage>
        <taxon>Bacteria</taxon>
        <taxon>Pseudomonadati</taxon>
        <taxon>Pseudomonadota</taxon>
        <taxon>Alphaproteobacteria</taxon>
        <taxon>Sphingomonadales</taxon>
        <taxon>Sphingomonadaceae</taxon>
        <taxon>Novosphingobium</taxon>
    </lineage>
</organism>
<accession>A0A931HB54</accession>
<proteinExistence type="predicted"/>
<dbReference type="AlphaFoldDB" id="A0A931HB54"/>
<dbReference type="EMBL" id="JADZGI010000001">
    <property type="protein sequence ID" value="MBH0112755.1"/>
    <property type="molecule type" value="Genomic_DNA"/>
</dbReference>
<protein>
    <submittedName>
        <fullName evidence="1">Uncharacterized protein</fullName>
    </submittedName>
</protein>
<evidence type="ECO:0000313" key="2">
    <source>
        <dbReference type="Proteomes" id="UP000617634"/>
    </source>
</evidence>
<keyword evidence="2" id="KW-1185">Reference proteome</keyword>
<dbReference type="Proteomes" id="UP000617634">
    <property type="component" value="Unassembled WGS sequence"/>
</dbReference>